<evidence type="ECO:0000256" key="1">
    <source>
        <dbReference type="SAM" id="Coils"/>
    </source>
</evidence>
<proteinExistence type="predicted"/>
<name>A0A8S1U055_9CILI</name>
<organism evidence="3 4">
    <name type="scientific">Paramecium pentaurelia</name>
    <dbReference type="NCBI Taxonomy" id="43138"/>
    <lineage>
        <taxon>Eukaryota</taxon>
        <taxon>Sar</taxon>
        <taxon>Alveolata</taxon>
        <taxon>Ciliophora</taxon>
        <taxon>Intramacronucleata</taxon>
        <taxon>Oligohymenophorea</taxon>
        <taxon>Peniculida</taxon>
        <taxon>Parameciidae</taxon>
        <taxon>Paramecium</taxon>
    </lineage>
</organism>
<feature type="coiled-coil region" evidence="1">
    <location>
        <begin position="374"/>
        <end position="401"/>
    </location>
</feature>
<dbReference type="PANTHER" id="PTHR24067">
    <property type="entry name" value="UBIQUITIN-CONJUGATING ENZYME E2"/>
    <property type="match status" value="1"/>
</dbReference>
<protein>
    <recommendedName>
        <fullName evidence="2">UBC core domain-containing protein</fullName>
    </recommendedName>
</protein>
<evidence type="ECO:0000313" key="4">
    <source>
        <dbReference type="Proteomes" id="UP000689195"/>
    </source>
</evidence>
<dbReference type="PROSITE" id="PS50127">
    <property type="entry name" value="UBC_2"/>
    <property type="match status" value="1"/>
</dbReference>
<accession>A0A8S1U055</accession>
<evidence type="ECO:0000313" key="3">
    <source>
        <dbReference type="EMBL" id="CAD8158030.1"/>
    </source>
</evidence>
<comment type="caution">
    <text evidence="3">The sequence shown here is derived from an EMBL/GenBank/DDBJ whole genome shotgun (WGS) entry which is preliminary data.</text>
</comment>
<dbReference type="EMBL" id="CAJJDO010000031">
    <property type="protein sequence ID" value="CAD8158030.1"/>
    <property type="molecule type" value="Genomic_DNA"/>
</dbReference>
<evidence type="ECO:0000259" key="2">
    <source>
        <dbReference type="PROSITE" id="PS50127"/>
    </source>
</evidence>
<gene>
    <name evidence="3" type="ORF">PPENT_87.1.T0310124</name>
</gene>
<sequence>MQNRLTKELQDLTTGNPLAGVQITPDPNNRLLWTAIVAGPEGTAYQGGKFKLSITFPENYPFKAPFFQFQSKIFHPNINEKGEFCEDMIETKEQWQPTKTVKQVLEKILNILGQVNTDQSLNNQAMEMYKSDKNKFEEHSFNLFIYTNYYSYKIYISKLYQFLEKKFFFNCKIKLFFELLNLGNDQNINQEWKIFFQEFHQYIQLQQGHSSNSQVLKKGYISSQRPAIFKLLKIFVRLLLPFLRNIILVYNLYGTYSTQPKHQFKINFYQDFTSKRVKERSIGEAYFRVQQWRYFFRNGIQENGILKKVTLKEAADLVQVPKKTLEDYIQIFNKAKLLINIEEISERKMGYLRSYMKKNKSKIRKAMIHEKQKILQEKLQKQNQEEVYENTQQNKNEDELTFTYPNIQNNLPDNGDQVKQGYYQDDDWEYSNQFFNKICLNHHFD</sequence>
<dbReference type="Pfam" id="PF00179">
    <property type="entry name" value="UQ_con"/>
    <property type="match status" value="1"/>
</dbReference>
<feature type="domain" description="UBC core" evidence="2">
    <location>
        <begin position="1"/>
        <end position="152"/>
    </location>
</feature>
<reference evidence="3" key="1">
    <citation type="submission" date="2021-01" db="EMBL/GenBank/DDBJ databases">
        <authorList>
            <consortium name="Genoscope - CEA"/>
            <person name="William W."/>
        </authorList>
    </citation>
    <scope>NUCLEOTIDE SEQUENCE</scope>
</reference>
<dbReference type="AlphaFoldDB" id="A0A8S1U055"/>
<keyword evidence="4" id="KW-1185">Reference proteome</keyword>
<keyword evidence="1" id="KW-0175">Coiled coil</keyword>
<dbReference type="Proteomes" id="UP000689195">
    <property type="component" value="Unassembled WGS sequence"/>
</dbReference>
<dbReference type="InterPro" id="IPR050113">
    <property type="entry name" value="Ub_conjugating_enzyme"/>
</dbReference>
<dbReference type="InterPro" id="IPR000608">
    <property type="entry name" value="UBC"/>
</dbReference>
<dbReference type="SMART" id="SM00212">
    <property type="entry name" value="UBCc"/>
    <property type="match status" value="1"/>
</dbReference>
<dbReference type="OrthoDB" id="283577at2759"/>